<proteinExistence type="predicted"/>
<gene>
    <name evidence="1" type="ORF">VFPPC_15777</name>
</gene>
<dbReference type="GeneID" id="28857524"/>
<dbReference type="RefSeq" id="XP_018144927.1">
    <property type="nucleotide sequence ID" value="XM_018293530.1"/>
</dbReference>
<name>A0A179FRU6_METCM</name>
<dbReference type="AlphaFoldDB" id="A0A179FRU6"/>
<sequence>MPSLASRRALEGGHKCCADVVACYYEGEDVVDELGGSHTAGYGCAEDAHVDYADGQLGAPCCEFEEDLVEIEEL</sequence>
<evidence type="ECO:0000313" key="1">
    <source>
        <dbReference type="EMBL" id="OAQ68077.1"/>
    </source>
</evidence>
<reference evidence="1 2" key="1">
    <citation type="journal article" date="2016" name="PLoS Pathog.">
        <title>Biosynthesis of antibiotic leucinostatins in bio-control fungus Purpureocillium lilacinum and their inhibition on phytophthora revealed by genome mining.</title>
        <authorList>
            <person name="Wang G."/>
            <person name="Liu Z."/>
            <person name="Lin R."/>
            <person name="Li E."/>
            <person name="Mao Z."/>
            <person name="Ling J."/>
            <person name="Yang Y."/>
            <person name="Yin W.B."/>
            <person name="Xie B."/>
        </authorList>
    </citation>
    <scope>NUCLEOTIDE SEQUENCE [LARGE SCALE GENOMIC DNA]</scope>
    <source>
        <strain evidence="1">170</strain>
    </source>
</reference>
<organism evidence="1 2">
    <name type="scientific">Pochonia chlamydosporia 170</name>
    <dbReference type="NCBI Taxonomy" id="1380566"/>
    <lineage>
        <taxon>Eukaryota</taxon>
        <taxon>Fungi</taxon>
        <taxon>Dikarya</taxon>
        <taxon>Ascomycota</taxon>
        <taxon>Pezizomycotina</taxon>
        <taxon>Sordariomycetes</taxon>
        <taxon>Hypocreomycetidae</taxon>
        <taxon>Hypocreales</taxon>
        <taxon>Clavicipitaceae</taxon>
        <taxon>Pochonia</taxon>
    </lineage>
</organism>
<dbReference type="Proteomes" id="UP000078397">
    <property type="component" value="Unassembled WGS sequence"/>
</dbReference>
<evidence type="ECO:0000313" key="2">
    <source>
        <dbReference type="Proteomes" id="UP000078397"/>
    </source>
</evidence>
<keyword evidence="2" id="KW-1185">Reference proteome</keyword>
<dbReference type="EMBL" id="LSBJ02000003">
    <property type="protein sequence ID" value="OAQ68077.1"/>
    <property type="molecule type" value="Genomic_DNA"/>
</dbReference>
<comment type="caution">
    <text evidence="1">The sequence shown here is derived from an EMBL/GenBank/DDBJ whole genome shotgun (WGS) entry which is preliminary data.</text>
</comment>
<dbReference type="KEGG" id="pchm:VFPPC_15777"/>
<accession>A0A179FRU6</accession>
<protein>
    <submittedName>
        <fullName evidence="1">Uncharacterized protein</fullName>
    </submittedName>
</protein>